<proteinExistence type="predicted"/>
<name>A0ABP3CI42_9FIRM</name>
<evidence type="ECO:0000313" key="1">
    <source>
        <dbReference type="EMBL" id="GAA0206065.1"/>
    </source>
</evidence>
<evidence type="ECO:0008006" key="3">
    <source>
        <dbReference type="Google" id="ProtNLM"/>
    </source>
</evidence>
<dbReference type="SUPFAM" id="SSF69279">
    <property type="entry name" value="Phage tail proteins"/>
    <property type="match status" value="1"/>
</dbReference>
<reference evidence="2" key="1">
    <citation type="journal article" date="2019" name="Int. J. Syst. Evol. Microbiol.">
        <title>The Global Catalogue of Microorganisms (GCM) 10K type strain sequencing project: providing services to taxonomists for standard genome sequencing and annotation.</title>
        <authorList>
            <consortium name="The Broad Institute Genomics Platform"/>
            <consortium name="The Broad Institute Genome Sequencing Center for Infectious Disease"/>
            <person name="Wu L."/>
            <person name="Ma J."/>
        </authorList>
    </citation>
    <scope>NUCLEOTIDE SEQUENCE [LARGE SCALE GENOMIC DNA]</scope>
    <source>
        <strain evidence="2">JCM 8542</strain>
    </source>
</reference>
<evidence type="ECO:0000313" key="2">
    <source>
        <dbReference type="Proteomes" id="UP001500399"/>
    </source>
</evidence>
<protein>
    <recommendedName>
        <fullName evidence="3">Phage protein D</fullName>
    </recommendedName>
</protein>
<dbReference type="Proteomes" id="UP001500399">
    <property type="component" value="Unassembled WGS sequence"/>
</dbReference>
<dbReference type="RefSeq" id="WP_304986331.1">
    <property type="nucleotide sequence ID" value="NZ_BAAACR010000004.1"/>
</dbReference>
<dbReference type="Pfam" id="PF05954">
    <property type="entry name" value="Phage_GPD"/>
    <property type="match status" value="1"/>
</dbReference>
<dbReference type="EMBL" id="BAAACR010000004">
    <property type="protein sequence ID" value="GAA0206065.1"/>
    <property type="molecule type" value="Genomic_DNA"/>
</dbReference>
<accession>A0ABP3CI42</accession>
<gene>
    <name evidence="1" type="ORF">GCM10008919_06620</name>
</gene>
<sequence length="376" mass="42710">MAEYKNPMDDWLKELPSGSELSRRAWLEIKYTPAGETEGKDISEDVSKYLISMDYTDNLSDAADDVTLTLEDRAQLWMEDWFPKGEGNMLDITIHTYNRITLKDGETIFHAGKFEIDEVEIVGFPSTVQIKGVSVVGESSLRGTRRNQTWEKISVWKCAADICERNNLSLIWDCAENPNLDHVEQADKSDLAFLLEICKNNGMSLKIMVEHIVIFDDEKYEAQEPIITVYKPGVKAELDDKTMPLRWLTSYNMRAKTRDTYGSCHVKYQKGKKKEVIEGAFTIPGKEKGRVLFVREQVEDTAEAERLAKKKLREANKEEVTGSFSTIGNTNFAAGTTLLLKNFGKFDGKYLVTKVSHSVTTSYTTSVDIRRCLDGY</sequence>
<keyword evidence="2" id="KW-1185">Reference proteome</keyword>
<comment type="caution">
    <text evidence="1">The sequence shown here is derived from an EMBL/GenBank/DDBJ whole genome shotgun (WGS) entry which is preliminary data.</text>
</comment>
<organism evidence="1 2">
    <name type="scientific">Selenomonas dianae</name>
    <dbReference type="NCBI Taxonomy" id="135079"/>
    <lineage>
        <taxon>Bacteria</taxon>
        <taxon>Bacillati</taxon>
        <taxon>Bacillota</taxon>
        <taxon>Negativicutes</taxon>
        <taxon>Selenomonadales</taxon>
        <taxon>Selenomonadaceae</taxon>
        <taxon>Selenomonas</taxon>
    </lineage>
</organism>